<evidence type="ECO:0000256" key="2">
    <source>
        <dbReference type="ARBA" id="ARBA00023125"/>
    </source>
</evidence>
<evidence type="ECO:0000313" key="6">
    <source>
        <dbReference type="Proteomes" id="UP001199322"/>
    </source>
</evidence>
<evidence type="ECO:0000256" key="1">
    <source>
        <dbReference type="ARBA" id="ARBA00023015"/>
    </source>
</evidence>
<gene>
    <name evidence="5" type="ORF">DEE74_04860</name>
</gene>
<dbReference type="InterPro" id="IPR000843">
    <property type="entry name" value="HTH_LacI"/>
</dbReference>
<dbReference type="AlphaFoldDB" id="A0A9Q2H1M8"/>
<organism evidence="5 6">
    <name type="scientific">Ralstonia pickettii</name>
    <name type="common">Burkholderia pickettii</name>
    <dbReference type="NCBI Taxonomy" id="329"/>
    <lineage>
        <taxon>Bacteria</taxon>
        <taxon>Pseudomonadati</taxon>
        <taxon>Pseudomonadota</taxon>
        <taxon>Betaproteobacteria</taxon>
        <taxon>Burkholderiales</taxon>
        <taxon>Burkholderiaceae</taxon>
        <taxon>Ralstonia</taxon>
    </lineage>
</organism>
<keyword evidence="3" id="KW-0804">Transcription</keyword>
<protein>
    <submittedName>
        <fullName evidence="5">LacI family DNA-binding transcriptional regulator</fullName>
    </submittedName>
</protein>
<dbReference type="CDD" id="cd01392">
    <property type="entry name" value="HTH_LacI"/>
    <property type="match status" value="1"/>
</dbReference>
<dbReference type="Gene3D" id="1.10.260.40">
    <property type="entry name" value="lambda repressor-like DNA-binding domains"/>
    <property type="match status" value="1"/>
</dbReference>
<dbReference type="SMART" id="SM00354">
    <property type="entry name" value="HTH_LACI"/>
    <property type="match status" value="1"/>
</dbReference>
<dbReference type="Proteomes" id="UP001199322">
    <property type="component" value="Unassembled WGS sequence"/>
</dbReference>
<dbReference type="GO" id="GO:0003700">
    <property type="term" value="F:DNA-binding transcription factor activity"/>
    <property type="evidence" value="ECO:0007669"/>
    <property type="project" value="TreeGrafter"/>
</dbReference>
<dbReference type="Pfam" id="PF00356">
    <property type="entry name" value="LacI"/>
    <property type="match status" value="1"/>
</dbReference>
<dbReference type="PROSITE" id="PS00356">
    <property type="entry name" value="HTH_LACI_1"/>
    <property type="match status" value="1"/>
</dbReference>
<dbReference type="SUPFAM" id="SSF47413">
    <property type="entry name" value="lambda repressor-like DNA-binding domains"/>
    <property type="match status" value="1"/>
</dbReference>
<reference evidence="5" key="1">
    <citation type="submission" date="2018-06" db="EMBL/GenBank/DDBJ databases">
        <authorList>
            <person name="O'Rourke A."/>
        </authorList>
    </citation>
    <scope>NUCLEOTIDE SEQUENCE</scope>
    <source>
        <strain evidence="5">132550021-3</strain>
    </source>
</reference>
<evidence type="ECO:0000256" key="3">
    <source>
        <dbReference type="ARBA" id="ARBA00023163"/>
    </source>
</evidence>
<evidence type="ECO:0000259" key="4">
    <source>
        <dbReference type="PROSITE" id="PS50932"/>
    </source>
</evidence>
<dbReference type="PROSITE" id="PS50932">
    <property type="entry name" value="HTH_LACI_2"/>
    <property type="match status" value="1"/>
</dbReference>
<dbReference type="CDD" id="cd01575">
    <property type="entry name" value="PBP1_GntR"/>
    <property type="match status" value="1"/>
</dbReference>
<dbReference type="Gene3D" id="3.40.50.2300">
    <property type="match status" value="2"/>
</dbReference>
<comment type="caution">
    <text evidence="5">The sequence shown here is derived from an EMBL/GenBank/DDBJ whole genome shotgun (WGS) entry which is preliminary data.</text>
</comment>
<keyword evidence="1" id="KW-0805">Transcription regulation</keyword>
<dbReference type="Pfam" id="PF13377">
    <property type="entry name" value="Peripla_BP_3"/>
    <property type="match status" value="1"/>
</dbReference>
<dbReference type="InterPro" id="IPR046335">
    <property type="entry name" value="LacI/GalR-like_sensor"/>
</dbReference>
<name>A0A9Q2H1M8_RALPI</name>
<dbReference type="PANTHER" id="PTHR30146:SF33">
    <property type="entry name" value="TRANSCRIPTIONAL REGULATOR"/>
    <property type="match status" value="1"/>
</dbReference>
<accession>A0A9Q2H1M8</accession>
<proteinExistence type="predicted"/>
<dbReference type="EMBL" id="QGBI01000004">
    <property type="protein sequence ID" value="MBX3889192.1"/>
    <property type="molecule type" value="Genomic_DNA"/>
</dbReference>
<dbReference type="GO" id="GO:0000976">
    <property type="term" value="F:transcription cis-regulatory region binding"/>
    <property type="evidence" value="ECO:0007669"/>
    <property type="project" value="TreeGrafter"/>
</dbReference>
<dbReference type="RefSeq" id="WP_116574992.1">
    <property type="nucleotide sequence ID" value="NZ_JACBXL010000003.1"/>
</dbReference>
<keyword evidence="2 5" id="KW-0238">DNA-binding</keyword>
<evidence type="ECO:0000313" key="5">
    <source>
        <dbReference type="EMBL" id="MBX3889192.1"/>
    </source>
</evidence>
<dbReference type="InterPro" id="IPR010982">
    <property type="entry name" value="Lambda_DNA-bd_dom_sf"/>
</dbReference>
<dbReference type="SUPFAM" id="SSF53822">
    <property type="entry name" value="Periplasmic binding protein-like I"/>
    <property type="match status" value="1"/>
</dbReference>
<sequence length="350" mass="37119">MTKSTTVSLVETAPAAPRRARKNTGRVTLSDLAKLVGVTKVTVSRALNTPELVSGDTLERVREAVRQTGYTPDLVAGSLASNRSRLIVALIPTIAGSVFQETVAALTTELAAAGYQLLIGQSGYDESREDALLDAIVGRRPAGIVLTGVVHSASVRQKLQAAGVPVVETWDITRNPLDMLVGFSHQKVGQAAARYLKQRGAKRPAVITPSDRRAQARAQAFVKAFGSEAYIPVMAAESPASLGDGRRALGTLLEQHPDTDAIFCGADILALGVLMEAEHRGIAVPAQLRVVGYGDQVFAKDTTPALTTIRIDGTGIGKLAATLLINRIEHGDEERRTVDVGFTLVERDSA</sequence>
<feature type="domain" description="HTH lacI-type" evidence="4">
    <location>
        <begin position="27"/>
        <end position="81"/>
    </location>
</feature>
<dbReference type="PANTHER" id="PTHR30146">
    <property type="entry name" value="LACI-RELATED TRANSCRIPTIONAL REPRESSOR"/>
    <property type="match status" value="1"/>
</dbReference>
<dbReference type="InterPro" id="IPR028082">
    <property type="entry name" value="Peripla_BP_I"/>
</dbReference>